<evidence type="ECO:0000313" key="1">
    <source>
        <dbReference type="EMBL" id="MBD2737805.1"/>
    </source>
</evidence>
<dbReference type="Gene3D" id="2.60.120.380">
    <property type="match status" value="1"/>
</dbReference>
<dbReference type="EMBL" id="JACJTU010000037">
    <property type="protein sequence ID" value="MBD2737805.1"/>
    <property type="molecule type" value="Genomic_DNA"/>
</dbReference>
<gene>
    <name evidence="1" type="ORF">H6H03_28610</name>
</gene>
<organism evidence="1 2">
    <name type="scientific">Nostoc paludosum FACHB-159</name>
    <dbReference type="NCBI Taxonomy" id="2692908"/>
    <lineage>
        <taxon>Bacteria</taxon>
        <taxon>Bacillati</taxon>
        <taxon>Cyanobacteriota</taxon>
        <taxon>Cyanophyceae</taxon>
        <taxon>Nostocales</taxon>
        <taxon>Nostocaceae</taxon>
        <taxon>Nostoc</taxon>
    </lineage>
</organism>
<dbReference type="RefSeq" id="WP_190958377.1">
    <property type="nucleotide sequence ID" value="NZ_JACJTU010000037.1"/>
</dbReference>
<accession>A0ABR8KHM5</accession>
<dbReference type="Proteomes" id="UP000637383">
    <property type="component" value="Unassembled WGS sequence"/>
</dbReference>
<reference evidence="1 2" key="1">
    <citation type="journal article" date="2020" name="ISME J.">
        <title>Comparative genomics reveals insights into cyanobacterial evolution and habitat adaptation.</title>
        <authorList>
            <person name="Chen M.Y."/>
            <person name="Teng W.K."/>
            <person name="Zhao L."/>
            <person name="Hu C.X."/>
            <person name="Zhou Y.K."/>
            <person name="Han B.P."/>
            <person name="Song L.R."/>
            <person name="Shu W.S."/>
        </authorList>
    </citation>
    <scope>NUCLEOTIDE SEQUENCE [LARGE SCALE GENOMIC DNA]</scope>
    <source>
        <strain evidence="1 2">FACHB-159</strain>
    </source>
</reference>
<comment type="caution">
    <text evidence="1">The sequence shown here is derived from an EMBL/GenBank/DDBJ whole genome shotgun (WGS) entry which is preliminary data.</text>
</comment>
<evidence type="ECO:0000313" key="2">
    <source>
        <dbReference type="Proteomes" id="UP000637383"/>
    </source>
</evidence>
<name>A0ABR8KHM5_9NOSO</name>
<proteinExistence type="predicted"/>
<keyword evidence="2" id="KW-1185">Reference proteome</keyword>
<sequence length="152" mass="16453">MKAILKNVLMTGVLAIGGLGIVLPTKPAAAIVLPAQRIQFSAGSDTKSLRGYLQSESLNSYVFKALAGQQGSVSVSSLNGQRLTLSVFGVDGTRLTTSGQTWIGQLPASEDYFIRVTNESRVPTPYTLNLTIFPLRRSPHYIPQPRTPFVNF</sequence>
<protein>
    <submittedName>
        <fullName evidence="1">Uncharacterized protein</fullName>
    </submittedName>
</protein>